<dbReference type="GO" id="GO:0000785">
    <property type="term" value="C:chromatin"/>
    <property type="evidence" value="ECO:0007669"/>
    <property type="project" value="TreeGrafter"/>
</dbReference>
<dbReference type="EMBL" id="UYJE01009052">
    <property type="protein sequence ID" value="VDI69524.1"/>
    <property type="molecule type" value="Genomic_DNA"/>
</dbReference>
<reference evidence="3" key="1">
    <citation type="submission" date="2018-11" db="EMBL/GenBank/DDBJ databases">
        <authorList>
            <person name="Alioto T."/>
            <person name="Alioto T."/>
        </authorList>
    </citation>
    <scope>NUCLEOTIDE SEQUENCE</scope>
</reference>
<protein>
    <submittedName>
        <fullName evidence="3">Uncharacterized protein</fullName>
    </submittedName>
</protein>
<name>A0A8B6GVM5_MYTGA</name>
<evidence type="ECO:0000313" key="3">
    <source>
        <dbReference type="EMBL" id="VDI69524.1"/>
    </source>
</evidence>
<feature type="region of interest" description="Disordered" evidence="2">
    <location>
        <begin position="175"/>
        <end position="278"/>
    </location>
</feature>
<gene>
    <name evidence="3" type="ORF">MGAL_10B000522</name>
</gene>
<dbReference type="Proteomes" id="UP000596742">
    <property type="component" value="Unassembled WGS sequence"/>
</dbReference>
<feature type="compositionally biased region" description="Basic and acidic residues" evidence="2">
    <location>
        <begin position="232"/>
        <end position="244"/>
    </location>
</feature>
<sequence>MAEKKYDLALVKTVTDKKIRPQEWCDTPISRGYKERLQTKFIKSLKPTDTSKHLVGKNWLFVKDGLDDFRDGYPPPVEGDIILKGSKGPGPNIKGSGENLSSVKQPAAKKRFTKHQICYSRQTPLQQQMRDHIDEVEFGLTQHPLALYPHFEENCPPDLFDMIVDLLDPEINMMSEEGSERDEYDEEIVEENEEERKSDIDEEDDKSVKEEKEKEKEMENFGGEKIPRHPYRWKDKKDKKKPGDVKSTQAETQEDIPGERVQDERRGNETPSPEFEQPSRMYLVEERLIPNCTGLKNKALMVAFDYLYLTEQDIEVESLVIDGIVLYIDMDEGYDIPVEVPAMDESLLLRQSVYPVDYMDGFKQLE</sequence>
<proteinExistence type="inferred from homology"/>
<dbReference type="GO" id="GO:0045815">
    <property type="term" value="P:transcription initiation-coupled chromatin remodeling"/>
    <property type="evidence" value="ECO:0007669"/>
    <property type="project" value="TreeGrafter"/>
</dbReference>
<evidence type="ECO:0000256" key="1">
    <source>
        <dbReference type="ARBA" id="ARBA00005277"/>
    </source>
</evidence>
<evidence type="ECO:0000313" key="4">
    <source>
        <dbReference type="Proteomes" id="UP000596742"/>
    </source>
</evidence>
<feature type="compositionally biased region" description="Acidic residues" evidence="2">
    <location>
        <begin position="177"/>
        <end position="193"/>
    </location>
</feature>
<organism evidence="3 4">
    <name type="scientific">Mytilus galloprovincialis</name>
    <name type="common">Mediterranean mussel</name>
    <dbReference type="NCBI Taxonomy" id="29158"/>
    <lineage>
        <taxon>Eukaryota</taxon>
        <taxon>Metazoa</taxon>
        <taxon>Spiralia</taxon>
        <taxon>Lophotrochozoa</taxon>
        <taxon>Mollusca</taxon>
        <taxon>Bivalvia</taxon>
        <taxon>Autobranchia</taxon>
        <taxon>Pteriomorphia</taxon>
        <taxon>Mytilida</taxon>
        <taxon>Mytiloidea</taxon>
        <taxon>Mytilidae</taxon>
        <taxon>Mytilinae</taxon>
        <taxon>Mytilus</taxon>
    </lineage>
</organism>
<feature type="compositionally biased region" description="Basic and acidic residues" evidence="2">
    <location>
        <begin position="206"/>
        <end position="219"/>
    </location>
</feature>
<comment type="caution">
    <text evidence="3">The sequence shown here is derived from an EMBL/GenBank/DDBJ whole genome shotgun (WGS) entry which is preliminary data.</text>
</comment>
<feature type="compositionally biased region" description="Basic and acidic residues" evidence="2">
    <location>
        <begin position="257"/>
        <end position="268"/>
    </location>
</feature>
<dbReference type="Pfam" id="PF14642">
    <property type="entry name" value="FAM47"/>
    <property type="match status" value="1"/>
</dbReference>
<evidence type="ECO:0000256" key="2">
    <source>
        <dbReference type="SAM" id="MobiDB-lite"/>
    </source>
</evidence>
<accession>A0A8B6GVM5</accession>
<dbReference type="PANTHER" id="PTHR46449:SF5">
    <property type="entry name" value="FAMILY WITH SEQUENCE SIMILARITY 47 MEMBER E"/>
    <property type="match status" value="1"/>
</dbReference>
<dbReference type="InterPro" id="IPR032743">
    <property type="entry name" value="FAM47"/>
</dbReference>
<keyword evidence="4" id="KW-1185">Reference proteome</keyword>
<dbReference type="AlphaFoldDB" id="A0A8B6GVM5"/>
<dbReference type="PANTHER" id="PTHR46449">
    <property type="entry name" value="ZGC:158260"/>
    <property type="match status" value="1"/>
</dbReference>
<dbReference type="OrthoDB" id="6755972at2759"/>
<comment type="similarity">
    <text evidence="1">Belongs to the FAM47 family.</text>
</comment>